<accession>A0A347WBF5</accession>
<sequence length="61" mass="6734">MTPAINTTAPSPATAPVPATALPMAADELPIRSQTTRMIYSRHRRALRDYARKLDRTVEPS</sequence>
<dbReference type="EMBL" id="CP023036">
    <property type="protein sequence ID" value="AXY22198.1"/>
    <property type="molecule type" value="Genomic_DNA"/>
</dbReference>
<evidence type="ECO:0000313" key="2">
    <source>
        <dbReference type="Proteomes" id="UP000264120"/>
    </source>
</evidence>
<gene>
    <name evidence="1" type="ORF">CD178_01420</name>
</gene>
<keyword evidence="2" id="KW-1185">Reference proteome</keyword>
<dbReference type="Proteomes" id="UP000264120">
    <property type="component" value="Chromosome"/>
</dbReference>
<name>A0A347WBF5_9PROT</name>
<protein>
    <submittedName>
        <fullName evidence="1">Uncharacterized protein</fullName>
    </submittedName>
</protein>
<dbReference type="KEGG" id="ksc:CD178_01420"/>
<dbReference type="RefSeq" id="WP_102325472.1">
    <property type="nucleotide sequence ID" value="NZ_CALCQY010000045.1"/>
</dbReference>
<dbReference type="AlphaFoldDB" id="A0A347WBF5"/>
<evidence type="ECO:0000313" key="1">
    <source>
        <dbReference type="EMBL" id="AXY22198.1"/>
    </source>
</evidence>
<organism evidence="1 2">
    <name type="scientific">Komagataeibacter saccharivorans</name>
    <dbReference type="NCBI Taxonomy" id="265959"/>
    <lineage>
        <taxon>Bacteria</taxon>
        <taxon>Pseudomonadati</taxon>
        <taxon>Pseudomonadota</taxon>
        <taxon>Alphaproteobacteria</taxon>
        <taxon>Acetobacterales</taxon>
        <taxon>Acetobacteraceae</taxon>
        <taxon>Komagataeibacter</taxon>
    </lineage>
</organism>
<reference evidence="1 2" key="1">
    <citation type="submission" date="2017-08" db="EMBL/GenBank/DDBJ databases">
        <title>Complete genome sequence of Gluconacetobacter saccharivorans CV1 isolated from Fermented Vinegar.</title>
        <authorList>
            <person name="Kim S.-Y."/>
        </authorList>
    </citation>
    <scope>NUCLEOTIDE SEQUENCE [LARGE SCALE GENOMIC DNA]</scope>
    <source>
        <strain evidence="1 2">CV1</strain>
    </source>
</reference>
<dbReference type="OrthoDB" id="7284636at2"/>
<proteinExistence type="predicted"/>